<feature type="transmembrane region" description="Helical" evidence="19">
    <location>
        <begin position="84"/>
        <end position="105"/>
    </location>
</feature>
<dbReference type="OrthoDB" id="10262326at2759"/>
<evidence type="ECO:0000256" key="6">
    <source>
        <dbReference type="ARBA" id="ARBA00017659"/>
    </source>
</evidence>
<evidence type="ECO:0000313" key="21">
    <source>
        <dbReference type="Proteomes" id="UP000191522"/>
    </source>
</evidence>
<sequence length="470" mass="52397">MNTPSDLSRAETWRLLILVGAGIGILVNTFQGDGAPLIASMAMAGIAFAITFSMIRWLGPIFIKAGLKGKDMAKPRRPEIPETMGAVCAVVYLISLIVFIPFAFYKDIVAATSGGGNRDVVIEDQHIETGRYLHRFPHGKLASYLSGLLSLQSIVILGIGDDLLDIRWRHKFLIPAFASIPMLIVYLVDFGVTQVVVPVPLQRYLGDFIDLGWLYYMYMAAVAIFCPNAINMLAGINGIEVAQSLVIAVLLLFNDAMYLAPITPYPHPATDSHLFSIYFLLPFIGVSAALLCHNWYPSKVFVGDTYCYFAGMVFAVVGILGHFSKTLLLLFVPQIFNFLYSTPQLFHLVPCPRHRLPKFNASTGLLDASVTEWTIPPSPLIATALDLLHTLRLVRVRKNEDGHIVESSNLTILNLWLVWMGPMREDRLAWHMIAVQTFCGMFGLFVRHRLALLVFNQDNRGIELFSPWHS</sequence>
<dbReference type="UniPathway" id="UPA00378"/>
<dbReference type="Proteomes" id="UP000191522">
    <property type="component" value="Unassembled WGS sequence"/>
</dbReference>
<evidence type="ECO:0000313" key="20">
    <source>
        <dbReference type="EMBL" id="OQD75412.1"/>
    </source>
</evidence>
<feature type="transmembrane region" description="Helical" evidence="19">
    <location>
        <begin position="172"/>
        <end position="193"/>
    </location>
</feature>
<name>A0A1V6PFM0_PENDC</name>
<accession>A0A1V6PFM0</accession>
<dbReference type="GO" id="GO:0006488">
    <property type="term" value="P:dolichol-linked oligosaccharide biosynthetic process"/>
    <property type="evidence" value="ECO:0007669"/>
    <property type="project" value="InterPro"/>
</dbReference>
<evidence type="ECO:0000256" key="12">
    <source>
        <dbReference type="ARBA" id="ARBA00022842"/>
    </source>
</evidence>
<proteinExistence type="inferred from homology"/>
<organism evidence="20 21">
    <name type="scientific">Penicillium decumbens</name>
    <dbReference type="NCBI Taxonomy" id="69771"/>
    <lineage>
        <taxon>Eukaryota</taxon>
        <taxon>Fungi</taxon>
        <taxon>Dikarya</taxon>
        <taxon>Ascomycota</taxon>
        <taxon>Pezizomycotina</taxon>
        <taxon>Eurotiomycetes</taxon>
        <taxon>Eurotiomycetidae</taxon>
        <taxon>Eurotiales</taxon>
        <taxon>Aspergillaceae</taxon>
        <taxon>Penicillium</taxon>
    </lineage>
</organism>
<evidence type="ECO:0000256" key="15">
    <source>
        <dbReference type="ARBA" id="ARBA00029567"/>
    </source>
</evidence>
<keyword evidence="10" id="KW-0479">Metal-binding</keyword>
<evidence type="ECO:0000256" key="16">
    <source>
        <dbReference type="ARBA" id="ARBA00033238"/>
    </source>
</evidence>
<evidence type="ECO:0000256" key="14">
    <source>
        <dbReference type="ARBA" id="ARBA00023136"/>
    </source>
</evidence>
<dbReference type="PANTHER" id="PTHR10571">
    <property type="entry name" value="UDP-N-ACETYLGLUCOSAMINE--DOLICHYL-PHOSPHATE N-ACETYLGLUCOSAMINEPHOSPHOTRANSFERASE"/>
    <property type="match status" value="1"/>
</dbReference>
<evidence type="ECO:0000256" key="4">
    <source>
        <dbReference type="ARBA" id="ARBA00009317"/>
    </source>
</evidence>
<evidence type="ECO:0000256" key="18">
    <source>
        <dbReference type="ARBA" id="ARBA00045078"/>
    </source>
</evidence>
<keyword evidence="14 19" id="KW-0472">Membrane</keyword>
<keyword evidence="11" id="KW-0256">Endoplasmic reticulum</keyword>
<gene>
    <name evidence="20" type="ORF">PENDEC_c007G02607</name>
</gene>
<feature type="transmembrane region" description="Helical" evidence="19">
    <location>
        <begin position="245"/>
        <end position="263"/>
    </location>
</feature>
<keyword evidence="9 19" id="KW-0812">Transmembrane</keyword>
<keyword evidence="13 19" id="KW-1133">Transmembrane helix</keyword>
<comment type="function">
    <text evidence="17">UDP-N-acetylglucosamine--dolichyl-phosphate N-acetylglucosaminephosphotransferase that operates in the biosynthetic pathway of dolichol-linked oligosaccharides, the glycan precursors employed in protein asparagine (N)-glycosylation. The assembly of dolichol-linked oligosaccharides begins on the cytosolic side of the endoplasmic reticulum membrane and finishes in its lumen. The sequential addition of sugars to dolichol pyrophosphate produces dolichol-linked oligosaccharides containing fourteen sugars, including two GlcNAcs, nine mannoses and three glucoses. Once assembled, the oligosaccharide is transferred from the lipid to nascent proteins by oligosaccharyltransferases. Catalyzes the initial step of dolichol-linked oligosaccharide biosynthesis, transfering GlcNAc-1-P from cytosolic UDP-GlcNAc onto the carrier lipid dolichyl phosphate (P-dolichol), yielding GlcNAc-P-P-dolichol embedded in the cytoplasmic leaflet of the endoplasmic reticulum membrane.</text>
</comment>
<keyword evidence="7" id="KW-0328">Glycosyltransferase</keyword>
<keyword evidence="12" id="KW-0460">Magnesium</keyword>
<evidence type="ECO:0000256" key="10">
    <source>
        <dbReference type="ARBA" id="ARBA00022723"/>
    </source>
</evidence>
<evidence type="ECO:0000256" key="17">
    <source>
        <dbReference type="ARBA" id="ARBA00044717"/>
    </source>
</evidence>
<evidence type="ECO:0000256" key="9">
    <source>
        <dbReference type="ARBA" id="ARBA00022692"/>
    </source>
</evidence>
<evidence type="ECO:0000256" key="13">
    <source>
        <dbReference type="ARBA" id="ARBA00022989"/>
    </source>
</evidence>
<keyword evidence="21" id="KW-1185">Reference proteome</keyword>
<dbReference type="CDD" id="cd06855">
    <property type="entry name" value="GT_GPT_euk"/>
    <property type="match status" value="1"/>
</dbReference>
<dbReference type="AlphaFoldDB" id="A0A1V6PFM0"/>
<dbReference type="OMA" id="LPHFNAR"/>
<dbReference type="Pfam" id="PF00953">
    <property type="entry name" value="Glycos_transf_4"/>
    <property type="match status" value="1"/>
</dbReference>
<feature type="transmembrane region" description="Helical" evidence="19">
    <location>
        <begin position="275"/>
        <end position="296"/>
    </location>
</feature>
<comment type="caution">
    <text evidence="20">The sequence shown here is derived from an EMBL/GenBank/DDBJ whole genome shotgun (WGS) entry which is preliminary data.</text>
</comment>
<evidence type="ECO:0000256" key="3">
    <source>
        <dbReference type="ARBA" id="ARBA00004922"/>
    </source>
</evidence>
<dbReference type="GO" id="GO:0003975">
    <property type="term" value="F:UDP-N-acetylglucosamine-dolichyl-phosphate N-acetylglucosaminephosphotransferase activity"/>
    <property type="evidence" value="ECO:0007669"/>
    <property type="project" value="UniProtKB-EC"/>
</dbReference>
<feature type="transmembrane region" description="Helical" evidence="19">
    <location>
        <begin position="428"/>
        <end position="446"/>
    </location>
</feature>
<comment type="catalytic activity">
    <reaction evidence="18">
        <text>a di-trans,poly-cis-dolichyl phosphate + UDP-N-acetyl-alpha-D-glucosamine = an N-acetyl-alpha-D-glucosaminyl-diphospho-di-trans,poly-cis-dolichol + UMP</text>
        <dbReference type="Rhea" id="RHEA:13289"/>
        <dbReference type="Rhea" id="RHEA-COMP:19498"/>
        <dbReference type="Rhea" id="RHEA-COMP:19507"/>
        <dbReference type="ChEBI" id="CHEBI:57683"/>
        <dbReference type="ChEBI" id="CHEBI:57705"/>
        <dbReference type="ChEBI" id="CHEBI:57865"/>
        <dbReference type="ChEBI" id="CHEBI:58427"/>
        <dbReference type="EC" id="2.7.8.15"/>
    </reaction>
    <physiologicalReaction direction="left-to-right" evidence="18">
        <dbReference type="Rhea" id="RHEA:13290"/>
    </physiologicalReaction>
</comment>
<dbReference type="InterPro" id="IPR000715">
    <property type="entry name" value="Glycosyl_transferase_4"/>
</dbReference>
<dbReference type="PANTHER" id="PTHR10571:SF0">
    <property type="entry name" value="UDP-N-ACETYLGLUCOSAMINE--DOLICHYL-PHOSPHATE N-ACETYLGLUCOSAMINEPHOSPHOTRANSFERASE"/>
    <property type="match status" value="1"/>
</dbReference>
<feature type="transmembrane region" description="Helical" evidence="19">
    <location>
        <begin position="12"/>
        <end position="31"/>
    </location>
</feature>
<comment type="subcellular location">
    <subcellularLocation>
        <location evidence="2">Endoplasmic reticulum membrane</location>
        <topology evidence="2">Multi-pass membrane protein</topology>
    </subcellularLocation>
</comment>
<evidence type="ECO:0000256" key="11">
    <source>
        <dbReference type="ARBA" id="ARBA00022824"/>
    </source>
</evidence>
<comment type="cofactor">
    <cofactor evidence="1">
        <name>Mg(2+)</name>
        <dbReference type="ChEBI" id="CHEBI:18420"/>
    </cofactor>
</comment>
<evidence type="ECO:0000256" key="1">
    <source>
        <dbReference type="ARBA" id="ARBA00001946"/>
    </source>
</evidence>
<protein>
    <recommendedName>
        <fullName evidence="6">UDP-N-acetylglucosamine--dolichyl-phosphate N-acetylglucosaminephosphotransferase</fullName>
        <ecNumber evidence="5">2.7.8.15</ecNumber>
    </recommendedName>
    <alternativeName>
        <fullName evidence="15">GlcNAc-1-P transferase</fullName>
    </alternativeName>
    <alternativeName>
        <fullName evidence="16">N-acetylglucosamine-1-phosphate transferase</fullName>
    </alternativeName>
</protein>
<dbReference type="InterPro" id="IPR033895">
    <property type="entry name" value="GPT"/>
</dbReference>
<dbReference type="GO" id="GO:0046872">
    <property type="term" value="F:metal ion binding"/>
    <property type="evidence" value="ECO:0007669"/>
    <property type="project" value="UniProtKB-KW"/>
</dbReference>
<reference evidence="21" key="1">
    <citation type="journal article" date="2017" name="Nat. Microbiol.">
        <title>Global analysis of biosynthetic gene clusters reveals vast potential of secondary metabolite production in Penicillium species.</title>
        <authorList>
            <person name="Nielsen J.C."/>
            <person name="Grijseels S."/>
            <person name="Prigent S."/>
            <person name="Ji B."/>
            <person name="Dainat J."/>
            <person name="Nielsen K.F."/>
            <person name="Frisvad J.C."/>
            <person name="Workman M."/>
            <person name="Nielsen J."/>
        </authorList>
    </citation>
    <scope>NUCLEOTIDE SEQUENCE [LARGE SCALE GENOMIC DNA]</scope>
    <source>
        <strain evidence="21">IBT 11843</strain>
    </source>
</reference>
<dbReference type="GO" id="GO:0016757">
    <property type="term" value="F:glycosyltransferase activity"/>
    <property type="evidence" value="ECO:0007669"/>
    <property type="project" value="UniProtKB-KW"/>
</dbReference>
<evidence type="ECO:0000256" key="8">
    <source>
        <dbReference type="ARBA" id="ARBA00022679"/>
    </source>
</evidence>
<feature type="transmembrane region" description="Helical" evidence="19">
    <location>
        <begin position="141"/>
        <end position="160"/>
    </location>
</feature>
<dbReference type="EMBL" id="MDYL01000007">
    <property type="protein sequence ID" value="OQD75412.1"/>
    <property type="molecule type" value="Genomic_DNA"/>
</dbReference>
<keyword evidence="8" id="KW-0808">Transferase</keyword>
<dbReference type="STRING" id="69771.A0A1V6PFM0"/>
<evidence type="ECO:0000256" key="5">
    <source>
        <dbReference type="ARBA" id="ARBA00013225"/>
    </source>
</evidence>
<comment type="similarity">
    <text evidence="4">Belongs to the glycosyltransferase 4 family.</text>
</comment>
<feature type="transmembrane region" description="Helical" evidence="19">
    <location>
        <begin position="37"/>
        <end position="63"/>
    </location>
</feature>
<comment type="pathway">
    <text evidence="3">Protein modification; protein glycosylation.</text>
</comment>
<evidence type="ECO:0000256" key="2">
    <source>
        <dbReference type="ARBA" id="ARBA00004477"/>
    </source>
</evidence>
<feature type="transmembrane region" description="Helical" evidence="19">
    <location>
        <begin position="213"/>
        <end position="233"/>
    </location>
</feature>
<evidence type="ECO:0000256" key="7">
    <source>
        <dbReference type="ARBA" id="ARBA00022676"/>
    </source>
</evidence>
<dbReference type="EC" id="2.7.8.15" evidence="5"/>
<evidence type="ECO:0000256" key="19">
    <source>
        <dbReference type="SAM" id="Phobius"/>
    </source>
</evidence>
<dbReference type="GO" id="GO:0005789">
    <property type="term" value="C:endoplasmic reticulum membrane"/>
    <property type="evidence" value="ECO:0007669"/>
    <property type="project" value="UniProtKB-SubCell"/>
</dbReference>
<feature type="transmembrane region" description="Helical" evidence="19">
    <location>
        <begin position="308"/>
        <end position="332"/>
    </location>
</feature>